<evidence type="ECO:0000256" key="1">
    <source>
        <dbReference type="ARBA" id="ARBA00022723"/>
    </source>
</evidence>
<feature type="region of interest" description="Disordered" evidence="5">
    <location>
        <begin position="1"/>
        <end position="27"/>
    </location>
</feature>
<dbReference type="InterPro" id="IPR007527">
    <property type="entry name" value="Znf_SWIM"/>
</dbReference>
<evidence type="ECO:0000256" key="3">
    <source>
        <dbReference type="ARBA" id="ARBA00022833"/>
    </source>
</evidence>
<evidence type="ECO:0000313" key="7">
    <source>
        <dbReference type="Proteomes" id="UP000813463"/>
    </source>
</evidence>
<evidence type="ECO:0000256" key="4">
    <source>
        <dbReference type="PROSITE-ProRule" id="PRU00325"/>
    </source>
</evidence>
<feature type="domain" description="SWIM-type" evidence="6">
    <location>
        <begin position="486"/>
        <end position="522"/>
    </location>
</feature>
<reference evidence="8" key="2">
    <citation type="submission" date="2025-08" db="UniProtKB">
        <authorList>
            <consortium name="RefSeq"/>
        </authorList>
    </citation>
    <scope>IDENTIFICATION</scope>
    <source>
        <tissue evidence="8">Leaf</tissue>
    </source>
</reference>
<feature type="region of interest" description="Disordered" evidence="5">
    <location>
        <begin position="622"/>
        <end position="641"/>
    </location>
</feature>
<protein>
    <submittedName>
        <fullName evidence="8">Protein FAR1-RELATED SEQUENCE 6-like</fullName>
    </submittedName>
</protein>
<accession>A0ABM3R8T3</accession>
<dbReference type="GeneID" id="130467517"/>
<dbReference type="PANTHER" id="PTHR47718">
    <property type="entry name" value="OS01G0519700 PROTEIN"/>
    <property type="match status" value="1"/>
</dbReference>
<dbReference type="PROSITE" id="PS50966">
    <property type="entry name" value="ZF_SWIM"/>
    <property type="match status" value="1"/>
</dbReference>
<feature type="region of interest" description="Disordered" evidence="5">
    <location>
        <begin position="660"/>
        <end position="679"/>
    </location>
</feature>
<gene>
    <name evidence="8" type="primary">LOC130467517</name>
</gene>
<evidence type="ECO:0000259" key="6">
    <source>
        <dbReference type="PROSITE" id="PS50966"/>
    </source>
</evidence>
<dbReference type="Proteomes" id="UP000813463">
    <property type="component" value="Chromosome 2"/>
</dbReference>
<dbReference type="PANTHER" id="PTHR47718:SF13">
    <property type="entry name" value="OS09G0290500 PROTEIN"/>
    <property type="match status" value="1"/>
</dbReference>
<proteinExistence type="predicted"/>
<keyword evidence="3" id="KW-0862">Zinc</keyword>
<dbReference type="InterPro" id="IPR018289">
    <property type="entry name" value="MULE_transposase_dom"/>
</dbReference>
<keyword evidence="1" id="KW-0479">Metal-binding</keyword>
<organism evidence="7 8">
    <name type="scientific">Spinacia oleracea</name>
    <name type="common">Spinach</name>
    <dbReference type="NCBI Taxonomy" id="3562"/>
    <lineage>
        <taxon>Eukaryota</taxon>
        <taxon>Viridiplantae</taxon>
        <taxon>Streptophyta</taxon>
        <taxon>Embryophyta</taxon>
        <taxon>Tracheophyta</taxon>
        <taxon>Spermatophyta</taxon>
        <taxon>Magnoliopsida</taxon>
        <taxon>eudicotyledons</taxon>
        <taxon>Gunneridae</taxon>
        <taxon>Pentapetalae</taxon>
        <taxon>Caryophyllales</taxon>
        <taxon>Chenopodiaceae</taxon>
        <taxon>Chenopodioideae</taxon>
        <taxon>Anserineae</taxon>
        <taxon>Spinacia</taxon>
    </lineage>
</organism>
<dbReference type="InterPro" id="IPR006564">
    <property type="entry name" value="Znf_PMZ"/>
</dbReference>
<evidence type="ECO:0000256" key="2">
    <source>
        <dbReference type="ARBA" id="ARBA00022771"/>
    </source>
</evidence>
<dbReference type="SMART" id="SM00575">
    <property type="entry name" value="ZnF_PMZ"/>
    <property type="match status" value="1"/>
</dbReference>
<evidence type="ECO:0000256" key="5">
    <source>
        <dbReference type="SAM" id="MobiDB-lite"/>
    </source>
</evidence>
<name>A0ABM3R8T3_SPIOL</name>
<dbReference type="Pfam" id="PF10551">
    <property type="entry name" value="MULE"/>
    <property type="match status" value="1"/>
</dbReference>
<reference evidence="7" key="1">
    <citation type="journal article" date="2021" name="Nat. Commun.">
        <title>Genomic analyses provide insights into spinach domestication and the genetic basis of agronomic traits.</title>
        <authorList>
            <person name="Cai X."/>
            <person name="Sun X."/>
            <person name="Xu C."/>
            <person name="Sun H."/>
            <person name="Wang X."/>
            <person name="Ge C."/>
            <person name="Zhang Z."/>
            <person name="Wang Q."/>
            <person name="Fei Z."/>
            <person name="Jiao C."/>
            <person name="Wang Q."/>
        </authorList>
    </citation>
    <scope>NUCLEOTIDE SEQUENCE [LARGE SCALE GENOMIC DNA]</scope>
    <source>
        <strain evidence="7">cv. Varoflay</strain>
    </source>
</reference>
<dbReference type="RefSeq" id="XP_056692020.1">
    <property type="nucleotide sequence ID" value="XM_056836042.1"/>
</dbReference>
<dbReference type="Pfam" id="PF04434">
    <property type="entry name" value="SWIM"/>
    <property type="match status" value="1"/>
</dbReference>
<evidence type="ECO:0000313" key="8">
    <source>
        <dbReference type="RefSeq" id="XP_056692020.1"/>
    </source>
</evidence>
<sequence length="759" mass="87935">MRQKREAKNRAKNMQLGGTLVPEPPRVMNRKSKKCECLAMLRASINGVGEWVVKTVVLEHVNHQPTPSKWRGVKEYRMAHVTKHFKQSIITSYDSGAPVSQVRANLAERLGGIENVVLSEKDMNHIVQSERKLKMEGGDANAMMTYFEGLQKDNDKFYHAHRLDEEGHLTDIMWVDARSRVAFSDFGEVVCFDATYLTNSYELPFANFVGVNHHGHSLLLGCALMSHEDCDSFSWLFKQWRLCMGGRCPAAILTDQAPAMRRPLEEVMPEARHRWCLWHIMNKIPSKLGTHSRYAELKDAVKGVVYESLCVEEFESRWASMLVEYKVIDHLKSNVWLGDMYNERNMWVPAYMNNYFWAGMKTTQRVESINSFFDGFLERSTKLFEFPKKYCAAMNKRCSDEKDADAKGLKYIRKLVTGFPIEKFFQKLYTDNKFRDVQRECERLLYCVVEDKKISESGIEYNLEDRVWIIVKGKSEEILTQYKKFYAVKFCKDPIEVSCVCKMFETKGILCRHCIRVLDTNRVVDVPERYILRRWRKDVYRKHMHVTVASYDPTKTEVVKRFDKMMLKCEPICEEATINEQTMEYVMNELQTLQIAVTDRVNVVKQNQHFLPLESLPYQDQVDNTEGNIKNPIGRSKKKRGRPTILRHKALGENNCWKTKKKGTNKVHDDPKGTIVEGQPEGVLTRDGTLPVISKVNQTENEDPENAEDIGCISVVPDDDILLSRNSIVWCDDVERLKFVLGKENMILNEDCVIERNGS</sequence>
<keyword evidence="7" id="KW-1185">Reference proteome</keyword>
<keyword evidence="2 4" id="KW-0863">Zinc-finger</keyword>